<dbReference type="GO" id="GO:0005886">
    <property type="term" value="C:plasma membrane"/>
    <property type="evidence" value="ECO:0007669"/>
    <property type="project" value="UniProtKB-ARBA"/>
</dbReference>
<dbReference type="PROSITE" id="PS01122">
    <property type="entry name" value="CASPASE_CYS"/>
    <property type="match status" value="1"/>
</dbReference>
<keyword evidence="12" id="KW-0539">Nucleus</keyword>
<dbReference type="GeneTree" id="ENSGT00940000160994"/>
<evidence type="ECO:0000256" key="4">
    <source>
        <dbReference type="ARBA" id="ARBA00022490"/>
    </source>
</evidence>
<evidence type="ECO:0000256" key="13">
    <source>
        <dbReference type="ARBA" id="ARBA00051626"/>
    </source>
</evidence>
<evidence type="ECO:0000256" key="15">
    <source>
        <dbReference type="ARBA" id="ARBA00068172"/>
    </source>
</evidence>
<evidence type="ECO:0000256" key="7">
    <source>
        <dbReference type="ARBA" id="ARBA00022703"/>
    </source>
</evidence>
<keyword evidence="4" id="KW-0963">Cytoplasm</keyword>
<reference evidence="19" key="1">
    <citation type="submission" date="2025-08" db="UniProtKB">
        <authorList>
            <consortium name="Ensembl"/>
        </authorList>
    </citation>
    <scope>IDENTIFICATION</scope>
</reference>
<dbReference type="InterPro" id="IPR001309">
    <property type="entry name" value="Pept_C14_p20"/>
</dbReference>
<keyword evidence="8" id="KW-0677">Repeat</keyword>
<dbReference type="PANTHER" id="PTHR48169:SF7">
    <property type="entry name" value="CASPASE 10"/>
    <property type="match status" value="1"/>
</dbReference>
<dbReference type="InterPro" id="IPR016129">
    <property type="entry name" value="Caspase_his_AS"/>
</dbReference>
<evidence type="ECO:0000256" key="16">
    <source>
        <dbReference type="RuleBase" id="RU003971"/>
    </source>
</evidence>
<dbReference type="PANTHER" id="PTHR48169">
    <property type="entry name" value="DED DOMAIN-CONTAINING PROTEIN"/>
    <property type="match status" value="1"/>
</dbReference>
<dbReference type="STRING" id="8078.ENSFHEP00000006195"/>
<dbReference type="FunFam" id="3.40.50.1460:FF:000008">
    <property type="entry name" value="caspase-8 isoform X1"/>
    <property type="match status" value="1"/>
</dbReference>
<dbReference type="InterPro" id="IPR002138">
    <property type="entry name" value="Pept_C14_p10"/>
</dbReference>
<dbReference type="PRINTS" id="PR00376">
    <property type="entry name" value="IL1BCENZYME"/>
</dbReference>
<dbReference type="GO" id="GO:0032991">
    <property type="term" value="C:protein-containing complex"/>
    <property type="evidence" value="ECO:0007669"/>
    <property type="project" value="UniProtKB-ARBA"/>
</dbReference>
<dbReference type="InterPro" id="IPR033139">
    <property type="entry name" value="Caspase_cys_AS"/>
</dbReference>
<feature type="domain" description="Caspase family p10" evidence="17">
    <location>
        <begin position="188"/>
        <end position="273"/>
    </location>
</feature>
<dbReference type="AlphaFoldDB" id="A0A3Q2P3E4"/>
<keyword evidence="11" id="KW-0865">Zymogen</keyword>
<keyword evidence="9" id="KW-0378">Hydrolase</keyword>
<dbReference type="GO" id="GO:0043065">
    <property type="term" value="P:positive regulation of apoptotic process"/>
    <property type="evidence" value="ECO:0007669"/>
    <property type="project" value="UniProtKB-ARBA"/>
</dbReference>
<name>A0A3Q2P3E4_FUNHE</name>
<keyword evidence="20" id="KW-1185">Reference proteome</keyword>
<evidence type="ECO:0000313" key="19">
    <source>
        <dbReference type="Ensembl" id="ENSFHEP00000006195.1"/>
    </source>
</evidence>
<protein>
    <recommendedName>
        <fullName evidence="15">Caspase-8</fullName>
        <ecNumber evidence="14">3.4.22.61</ecNumber>
    </recommendedName>
</protein>
<evidence type="ECO:0000256" key="2">
    <source>
        <dbReference type="ARBA" id="ARBA00004496"/>
    </source>
</evidence>
<dbReference type="GO" id="GO:0006508">
    <property type="term" value="P:proteolysis"/>
    <property type="evidence" value="ECO:0007669"/>
    <property type="project" value="UniProtKB-KW"/>
</dbReference>
<comment type="catalytic activity">
    <reaction evidence="13">
        <text>Strict requirement for Asp at position P1 and has a preferred cleavage sequence of (Leu/Asp/Val)-Glu-Thr-Asp-|-(Gly/Ser/Ala).</text>
        <dbReference type="EC" id="3.4.22.61"/>
    </reaction>
</comment>
<dbReference type="SUPFAM" id="SSF52129">
    <property type="entry name" value="Caspase-like"/>
    <property type="match status" value="1"/>
</dbReference>
<dbReference type="Ensembl" id="ENSFHET00000005939.1">
    <property type="protein sequence ID" value="ENSFHEP00000006195.1"/>
    <property type="gene ID" value="ENSFHEG00000007210.1"/>
</dbReference>
<comment type="similarity">
    <text evidence="3 16">Belongs to the peptidase C14A family.</text>
</comment>
<feature type="domain" description="Caspase family p20" evidence="18">
    <location>
        <begin position="38"/>
        <end position="164"/>
    </location>
</feature>
<dbReference type="GO" id="GO:0006915">
    <property type="term" value="P:apoptotic process"/>
    <property type="evidence" value="ECO:0007669"/>
    <property type="project" value="UniProtKB-KW"/>
</dbReference>
<dbReference type="Pfam" id="PF00656">
    <property type="entry name" value="Peptidase_C14"/>
    <property type="match status" value="1"/>
</dbReference>
<keyword evidence="10" id="KW-0788">Thiol protease</keyword>
<dbReference type="Gene3D" id="3.40.50.1460">
    <property type="match status" value="1"/>
</dbReference>
<evidence type="ECO:0000256" key="14">
    <source>
        <dbReference type="ARBA" id="ARBA00066479"/>
    </source>
</evidence>
<sequence length="284" mass="32249">MNIFSVSLSSTTSCEYESTFFIVILYLDLDEYPMTRANRGICVIVNNNDFSESRIPLKERVGTMIDEEALEKVFKWLGFDVKTYRDYEASKIQALFEHVAKMDHSQNDCLVCCVLSHGMEGGVYGVDGNTVLIKELMRPFTGQTCLSLVKKPKLFFIQACQGKNEQRPIQTDGPGDETSNVCCDAKVYRESIPSAADFVVGMATLPDYVSYRERSNGTWYIQSLCQNLAKFVRMDLLSILTKVNDDVSKRTDDTQLKKQMPLPSFSLRKRMVFPVPEESPPIFK</sequence>
<dbReference type="SMART" id="SM00115">
    <property type="entry name" value="CASc"/>
    <property type="match status" value="1"/>
</dbReference>
<dbReference type="InterPro" id="IPR011600">
    <property type="entry name" value="Pept_C14_caspase"/>
</dbReference>
<evidence type="ECO:0000256" key="10">
    <source>
        <dbReference type="ARBA" id="ARBA00022807"/>
    </source>
</evidence>
<dbReference type="PROSITE" id="PS50208">
    <property type="entry name" value="CASPASE_P20"/>
    <property type="match status" value="1"/>
</dbReference>
<dbReference type="PROSITE" id="PS01121">
    <property type="entry name" value="CASPASE_HIS"/>
    <property type="match status" value="1"/>
</dbReference>
<keyword evidence="6" id="KW-0645">Protease</keyword>
<evidence type="ECO:0000256" key="5">
    <source>
        <dbReference type="ARBA" id="ARBA00022553"/>
    </source>
</evidence>
<evidence type="ECO:0000256" key="9">
    <source>
        <dbReference type="ARBA" id="ARBA00022801"/>
    </source>
</evidence>
<keyword evidence="5" id="KW-0597">Phosphoprotein</keyword>
<dbReference type="GO" id="GO:0005634">
    <property type="term" value="C:nucleus"/>
    <property type="evidence" value="ECO:0007669"/>
    <property type="project" value="UniProtKB-SubCell"/>
</dbReference>
<evidence type="ECO:0000313" key="20">
    <source>
        <dbReference type="Proteomes" id="UP000265000"/>
    </source>
</evidence>
<dbReference type="Proteomes" id="UP000265000">
    <property type="component" value="Unplaced"/>
</dbReference>
<keyword evidence="7" id="KW-0053">Apoptosis</keyword>
<dbReference type="GO" id="GO:0005737">
    <property type="term" value="C:cytoplasm"/>
    <property type="evidence" value="ECO:0007669"/>
    <property type="project" value="UniProtKB-SubCell"/>
</dbReference>
<proteinExistence type="inferred from homology"/>
<reference evidence="19" key="2">
    <citation type="submission" date="2025-09" db="UniProtKB">
        <authorList>
            <consortium name="Ensembl"/>
        </authorList>
    </citation>
    <scope>IDENTIFICATION</scope>
</reference>
<dbReference type="GO" id="GO:0004197">
    <property type="term" value="F:cysteine-type endopeptidase activity"/>
    <property type="evidence" value="ECO:0007669"/>
    <property type="project" value="InterPro"/>
</dbReference>
<evidence type="ECO:0000256" key="12">
    <source>
        <dbReference type="ARBA" id="ARBA00023242"/>
    </source>
</evidence>
<dbReference type="PROSITE" id="PS50207">
    <property type="entry name" value="CASPASE_P10"/>
    <property type="match status" value="1"/>
</dbReference>
<evidence type="ECO:0000256" key="11">
    <source>
        <dbReference type="ARBA" id="ARBA00023145"/>
    </source>
</evidence>
<evidence type="ECO:0000256" key="1">
    <source>
        <dbReference type="ARBA" id="ARBA00004123"/>
    </source>
</evidence>
<evidence type="ECO:0000259" key="18">
    <source>
        <dbReference type="PROSITE" id="PS50208"/>
    </source>
</evidence>
<dbReference type="EC" id="3.4.22.61" evidence="14"/>
<dbReference type="GO" id="GO:0051604">
    <property type="term" value="P:protein maturation"/>
    <property type="evidence" value="ECO:0007669"/>
    <property type="project" value="UniProtKB-ARBA"/>
</dbReference>
<dbReference type="InterPro" id="IPR029030">
    <property type="entry name" value="Caspase-like_dom_sf"/>
</dbReference>
<comment type="subcellular location">
    <subcellularLocation>
        <location evidence="2">Cytoplasm</location>
    </subcellularLocation>
    <subcellularLocation>
        <location evidence="1">Nucleus</location>
    </subcellularLocation>
</comment>
<evidence type="ECO:0000256" key="6">
    <source>
        <dbReference type="ARBA" id="ARBA00022670"/>
    </source>
</evidence>
<organism evidence="19 20">
    <name type="scientific">Fundulus heteroclitus</name>
    <name type="common">Killifish</name>
    <name type="synonym">Mummichog</name>
    <dbReference type="NCBI Taxonomy" id="8078"/>
    <lineage>
        <taxon>Eukaryota</taxon>
        <taxon>Metazoa</taxon>
        <taxon>Chordata</taxon>
        <taxon>Craniata</taxon>
        <taxon>Vertebrata</taxon>
        <taxon>Euteleostomi</taxon>
        <taxon>Actinopterygii</taxon>
        <taxon>Neopterygii</taxon>
        <taxon>Teleostei</taxon>
        <taxon>Neoteleostei</taxon>
        <taxon>Acanthomorphata</taxon>
        <taxon>Ovalentaria</taxon>
        <taxon>Atherinomorphae</taxon>
        <taxon>Cyprinodontiformes</taxon>
        <taxon>Fundulidae</taxon>
        <taxon>Fundulus</taxon>
    </lineage>
</organism>
<dbReference type="InterPro" id="IPR015917">
    <property type="entry name" value="Pept_C14A"/>
</dbReference>
<dbReference type="CDD" id="cd00032">
    <property type="entry name" value="CASc"/>
    <property type="match status" value="1"/>
</dbReference>
<evidence type="ECO:0000256" key="8">
    <source>
        <dbReference type="ARBA" id="ARBA00022737"/>
    </source>
</evidence>
<evidence type="ECO:0000259" key="17">
    <source>
        <dbReference type="PROSITE" id="PS50207"/>
    </source>
</evidence>
<accession>A0A3Q2P3E4</accession>
<evidence type="ECO:0000256" key="3">
    <source>
        <dbReference type="ARBA" id="ARBA00010134"/>
    </source>
</evidence>